<dbReference type="Proteomes" id="UP000008888">
    <property type="component" value="Chromosome"/>
</dbReference>
<dbReference type="eggNOG" id="COG0470">
    <property type="taxonomic scope" value="Bacteria"/>
</dbReference>
<dbReference type="SMART" id="SM00530">
    <property type="entry name" value="HTH_XRE"/>
    <property type="match status" value="1"/>
</dbReference>
<evidence type="ECO:0000313" key="3">
    <source>
        <dbReference type="Proteomes" id="UP000008888"/>
    </source>
</evidence>
<dbReference type="eggNOG" id="COG1787">
    <property type="taxonomic scope" value="Bacteria"/>
</dbReference>
<dbReference type="SUPFAM" id="SSF52540">
    <property type="entry name" value="P-loop containing nucleoside triphosphate hydrolases"/>
    <property type="match status" value="1"/>
</dbReference>
<dbReference type="InterPro" id="IPR027417">
    <property type="entry name" value="P-loop_NTPase"/>
</dbReference>
<dbReference type="PROSITE" id="PS50943">
    <property type="entry name" value="HTH_CROC1"/>
    <property type="match status" value="1"/>
</dbReference>
<name>G0A4D7_METMM</name>
<reference key="2">
    <citation type="submission" date="2011-05" db="EMBL/GenBank/DDBJ databases">
        <title>Complete genome sequence of the aerobic marine methanotroph Methylomonas methanica MC09.</title>
        <authorList>
            <person name="Boden R."/>
            <person name="Cunliffe M."/>
            <person name="Scanlan J."/>
            <person name="Moussard H."/>
            <person name="Kits K.D."/>
            <person name="Klotz M."/>
            <person name="Jetten M."/>
            <person name="Vuilleumier S."/>
            <person name="Han J."/>
            <person name="Peters L."/>
            <person name="Mikhailova N."/>
            <person name="Teshima H."/>
            <person name="Tapia R."/>
            <person name="Kyrpides N."/>
            <person name="Ivanova N."/>
            <person name="Pagani I."/>
            <person name="Cheng J.-F."/>
            <person name="Goodwin L."/>
            <person name="Han C."/>
            <person name="Hauser L."/>
            <person name="Land M."/>
            <person name="Lapidus A."/>
            <person name="Lucas S."/>
            <person name="Pitluck S."/>
            <person name="Woyke T."/>
            <person name="Stein L.Y."/>
            <person name="Murrell C."/>
        </authorList>
    </citation>
    <scope>NUCLEOTIDE SEQUENCE</scope>
    <source>
        <strain>MC09</strain>
    </source>
</reference>
<evidence type="ECO:0000313" key="2">
    <source>
        <dbReference type="EMBL" id="AEG00353.1"/>
    </source>
</evidence>
<evidence type="ECO:0000259" key="1">
    <source>
        <dbReference type="PROSITE" id="PS50943"/>
    </source>
</evidence>
<organism evidence="2 3">
    <name type="scientific">Methylomonas methanica (strain DSM 25384 / MC09)</name>
    <dbReference type="NCBI Taxonomy" id="857087"/>
    <lineage>
        <taxon>Bacteria</taxon>
        <taxon>Pseudomonadati</taxon>
        <taxon>Pseudomonadota</taxon>
        <taxon>Gammaproteobacteria</taxon>
        <taxon>Methylococcales</taxon>
        <taxon>Methylococcaceae</taxon>
        <taxon>Methylomonas</taxon>
    </lineage>
</organism>
<dbReference type="RefSeq" id="WP_013818604.1">
    <property type="nucleotide sequence ID" value="NC_015572.1"/>
</dbReference>
<dbReference type="eggNOG" id="COG1396">
    <property type="taxonomic scope" value="Bacteria"/>
</dbReference>
<gene>
    <name evidence="2" type="ordered locus">Metme_1938</name>
</gene>
<dbReference type="InterPro" id="IPR001387">
    <property type="entry name" value="Cro/C1-type_HTH"/>
</dbReference>
<reference evidence="2 3" key="1">
    <citation type="journal article" date="2011" name="J. Bacteriol.">
        <title>Complete Genome Sequence of the Aerobic Marine Methanotroph Methylomonas methanica MC09.</title>
        <authorList>
            <person name="Boden R."/>
            <person name="Cunliffe M."/>
            <person name="Scanlan J."/>
            <person name="Moussard H."/>
            <person name="Kits K.D."/>
            <person name="Klotz M.G."/>
            <person name="Jetten M.S."/>
            <person name="Vuilleumier S."/>
            <person name="Han J."/>
            <person name="Peters L."/>
            <person name="Mikhailova N."/>
            <person name="Teshima H."/>
            <person name="Tapia R."/>
            <person name="Kyrpides N."/>
            <person name="Ivanova N."/>
            <person name="Pagani I."/>
            <person name="Cheng J.F."/>
            <person name="Goodwin L."/>
            <person name="Han C."/>
            <person name="Hauser L."/>
            <person name="Land M.L."/>
            <person name="Lapidus A."/>
            <person name="Lucas S."/>
            <person name="Pitluck S."/>
            <person name="Woyke T."/>
            <person name="Stein L."/>
            <person name="Murrell J.C."/>
        </authorList>
    </citation>
    <scope>NUCLEOTIDE SEQUENCE [LARGE SCALE GENOMIC DNA]</scope>
    <source>
        <strain evidence="2 3">MC09</strain>
    </source>
</reference>
<dbReference type="OrthoDB" id="123556at2"/>
<dbReference type="InterPro" id="IPR016024">
    <property type="entry name" value="ARM-type_fold"/>
</dbReference>
<dbReference type="CDD" id="cd00093">
    <property type="entry name" value="HTH_XRE"/>
    <property type="match status" value="1"/>
</dbReference>
<proteinExistence type="predicted"/>
<feature type="domain" description="HTH cro/C1-type" evidence="1">
    <location>
        <begin position="16"/>
        <end position="71"/>
    </location>
</feature>
<dbReference type="Pfam" id="PF01381">
    <property type="entry name" value="HTH_3"/>
    <property type="match status" value="1"/>
</dbReference>
<dbReference type="EMBL" id="CP002738">
    <property type="protein sequence ID" value="AEG00353.1"/>
    <property type="molecule type" value="Genomic_DNA"/>
</dbReference>
<accession>G0A4D7</accession>
<sequence length="1348" mass="151605">MKVVNPHPYKAFGDLLLQLRLKAGLAQQSDLAGLVKTSQQTISRWESGASRPRDKQIPQLASALNADLAELLGAAGYTTRTPVATFDQPFPIDALNPDSFERFCLYFLSEMYSTANVHRAGGQGHTQDGLDVDVIFPDETYFTFQCKRVDDFGPKKVHTAVASHTRVATKKHLLLTRVASPQARQAIREYDDWDIWDREDVSRIIRQHLSKDQQIRLVDTCFRGQRLALLGETEAGPWQTTTQFFEAFTGEQKIFSHQWQLVGREKETEAIVNSLLNPVIRAIFLTGSGGSGKSRVLKQAVENFENTNNAVQIRLLSPTEEVTNKSLEDLGLGSKLLIVDDAHDRDDLQLLFQYASIPGNNATLLLSFRPYGLDYIKGQANIFALARERIAEIKLNPLKLEQATQLAKQVLEAFDGPAGAAENIARLTLDCPLFTVIGAQVVAKENVSLELAKNEDIFRNTLFGKFQDIIAGHVGSKSDAESIKKLLNVIALIQPFHPEDSSLAQTVEKVEGLNIPETNKLVRLLTDAGILFKRGGKYRLSPDLLADYIIEQTCIGVNGSSTGYAERVFEVVGNAYIEHVLVNLGKLDWRKANGDPSNSSLLDGVWRQLKPADEYHDPHISAVASVAYYQPGRALDFAEQLIQEGAYLRDLPELIKHAAYNLKYLQRACECLWELGKTDNRVLHRHPNHAVRILSELCAVEPNKPIEYNDAVVEFGLSLLDQETSWKYAYTPFDVLNGVMKTEGHTTTSNGRSFSFEPFVVSSSAVSALRNKVIDATINLLSYTNTKVAVLAAQFIGECLRYPMGLFNSQISTESRDVWTAEFVKTLEKIEGVVQGKDLASLVLIKLARSVSWHANYANGETKALAKRIVDSFPQSLEFRTTMGFINGYGELFKNFSSEQKEKEQYFKTLYNDLFVAYPDGEKLRAFLEIILADIEQNFNGGSTSPYFLYGNLLQSSNALAQSTAENALQYTDSRTSQFAGIALSKLMSNDHAYGLNIARKFIKTELPELCAAVGQAYRSINLKDDGYTEEDLALLRDVLSSKDRWVVINGIEAVRNIAQNNKKLAIELLKYVDIGLSSQVANDVLNLFHRDELISFQLLSEKDVKYFIEKLMPIPELDEYWIGIFLSNVSRHHAQIASAFFMARVEHAANIDDWHYRPCNHGPHLHVPLRFRESADYYLLFPQVVQWMKTNFDKNHQFKHGSCELFNMMYSPLDGDSLGLIQDWIDVSTPDDIRIISQILSESHSNFVFEQRVFVNRFLDKAKQHGKELLDNAVSALYSSATTGLKRGCPGEPFPEDILMRDEAEKALQEIPRFAPAYRLYESLKKHAETDINRSIKEAEAFEDEYI</sequence>
<keyword evidence="3" id="KW-1185">Reference proteome</keyword>
<dbReference type="Gene3D" id="1.10.260.40">
    <property type="entry name" value="lambda repressor-like DNA-binding domains"/>
    <property type="match status" value="1"/>
</dbReference>
<reference evidence="3" key="3">
    <citation type="submission" date="2011-05" db="EMBL/GenBank/DDBJ databases">
        <title>Complete sequence of Methylomonas methanica MC09.</title>
        <authorList>
            <consortium name="US DOE Joint Genome Institute"/>
            <person name="Lucas S."/>
            <person name="Han J."/>
            <person name="Lapidus A."/>
            <person name="Cheng J.-F."/>
            <person name="Goodwin L."/>
            <person name="Pitluck S."/>
            <person name="Peters L."/>
            <person name="Mikhailova N."/>
            <person name="Teshima H."/>
            <person name="Han C."/>
            <person name="Tapia R."/>
            <person name="Land M."/>
            <person name="Hauser L."/>
            <person name="Kyrpides N."/>
            <person name="Ivanova N."/>
            <person name="Pagani I."/>
            <person name="Stein L."/>
            <person name="Woyke T."/>
        </authorList>
    </citation>
    <scope>NUCLEOTIDE SEQUENCE [LARGE SCALE GENOMIC DNA]</scope>
    <source>
        <strain evidence="3">MC09</strain>
    </source>
</reference>
<protein>
    <submittedName>
        <fullName evidence="2">Helix-turn-helix domain protein</fullName>
    </submittedName>
</protein>
<dbReference type="HOGENOM" id="CLU_005558_0_0_6"/>
<dbReference type="InterPro" id="IPR010982">
    <property type="entry name" value="Lambda_DNA-bd_dom_sf"/>
</dbReference>
<dbReference type="SUPFAM" id="SSF47413">
    <property type="entry name" value="lambda repressor-like DNA-binding domains"/>
    <property type="match status" value="1"/>
</dbReference>
<dbReference type="KEGG" id="mmt:Metme_1938"/>
<dbReference type="SUPFAM" id="SSF48371">
    <property type="entry name" value="ARM repeat"/>
    <property type="match status" value="1"/>
</dbReference>
<dbReference type="GO" id="GO:0003677">
    <property type="term" value="F:DNA binding"/>
    <property type="evidence" value="ECO:0007669"/>
    <property type="project" value="InterPro"/>
</dbReference>